<dbReference type="InterPro" id="IPR014991">
    <property type="entry name" value="DUF1840"/>
</dbReference>
<dbReference type="RefSeq" id="WP_141291894.1">
    <property type="nucleotide sequence ID" value="NZ_BAAAEW010000049.1"/>
</dbReference>
<dbReference type="Pfam" id="PF08895">
    <property type="entry name" value="DUF1840"/>
    <property type="match status" value="1"/>
</dbReference>
<reference evidence="2 3" key="1">
    <citation type="journal article" date="2019" name="Int. J. Syst. Evol. Microbiol.">
        <title>The Global Catalogue of Microorganisms (GCM) 10K type strain sequencing project: providing services to taxonomists for standard genome sequencing and annotation.</title>
        <authorList>
            <consortium name="The Broad Institute Genomics Platform"/>
            <consortium name="The Broad Institute Genome Sequencing Center for Infectious Disease"/>
            <person name="Wu L."/>
            <person name="Ma J."/>
        </authorList>
    </citation>
    <scope>NUCLEOTIDE SEQUENCE [LARGE SCALE GENOMIC DNA]</scope>
    <source>
        <strain evidence="2 3">JCM 15503</strain>
    </source>
</reference>
<evidence type="ECO:0000256" key="1">
    <source>
        <dbReference type="SAM" id="MobiDB-lite"/>
    </source>
</evidence>
<name>A0ABN1KL41_9BURK</name>
<keyword evidence="3" id="KW-1185">Reference proteome</keyword>
<dbReference type="Proteomes" id="UP001500279">
    <property type="component" value="Unassembled WGS sequence"/>
</dbReference>
<gene>
    <name evidence="2" type="ORF">GCM10009107_61550</name>
</gene>
<evidence type="ECO:0000313" key="2">
    <source>
        <dbReference type="EMBL" id="GAA0770108.1"/>
    </source>
</evidence>
<feature type="region of interest" description="Disordered" evidence="1">
    <location>
        <begin position="52"/>
        <end position="78"/>
    </location>
</feature>
<organism evidence="2 3">
    <name type="scientific">Ideonella azotifigens</name>
    <dbReference type="NCBI Taxonomy" id="513160"/>
    <lineage>
        <taxon>Bacteria</taxon>
        <taxon>Pseudomonadati</taxon>
        <taxon>Pseudomonadota</taxon>
        <taxon>Betaproteobacteria</taxon>
        <taxon>Burkholderiales</taxon>
        <taxon>Sphaerotilaceae</taxon>
        <taxon>Ideonella</taxon>
    </lineage>
</organism>
<comment type="caution">
    <text evidence="2">The sequence shown here is derived from an EMBL/GenBank/DDBJ whole genome shotgun (WGS) entry which is preliminary data.</text>
</comment>
<evidence type="ECO:0000313" key="3">
    <source>
        <dbReference type="Proteomes" id="UP001500279"/>
    </source>
</evidence>
<proteinExistence type="predicted"/>
<protein>
    <recommendedName>
        <fullName evidence="4">DUF1840 domain-containing protein</fullName>
    </recommendedName>
</protein>
<dbReference type="EMBL" id="BAAAEW010000049">
    <property type="protein sequence ID" value="GAA0770108.1"/>
    <property type="molecule type" value="Genomic_DNA"/>
</dbReference>
<sequence length="105" mass="11169">MYKFKSKATADLIMLAPNGDQVLSLIGKAPAAQGIIDVADLPAAIDALTRAVEAEEAGSGGKDEAETDEPAKASTDSVSLRRRAWPMIEMMKRSLAEKQPVVWGV</sequence>
<accession>A0ABN1KL41</accession>
<evidence type="ECO:0008006" key="4">
    <source>
        <dbReference type="Google" id="ProtNLM"/>
    </source>
</evidence>